<organism evidence="2 3">
    <name type="scientific">Bonamia ostreae</name>
    <dbReference type="NCBI Taxonomy" id="126728"/>
    <lineage>
        <taxon>Eukaryota</taxon>
        <taxon>Sar</taxon>
        <taxon>Rhizaria</taxon>
        <taxon>Endomyxa</taxon>
        <taxon>Ascetosporea</taxon>
        <taxon>Haplosporida</taxon>
        <taxon>Bonamia</taxon>
    </lineage>
</organism>
<dbReference type="Pfam" id="PF00227">
    <property type="entry name" value="Proteasome"/>
    <property type="match status" value="1"/>
</dbReference>
<gene>
    <name evidence="2" type="primary">PSMA6</name>
    <name evidence="2" type="ORF">MHBO_003135</name>
</gene>
<keyword evidence="3" id="KW-1185">Reference proteome</keyword>
<name>A0ABV2APK1_9EUKA</name>
<reference evidence="2 3" key="1">
    <citation type="journal article" date="2024" name="BMC Biol.">
        <title>Comparative genomics of Ascetosporea gives new insight into the evolutionary basis for animal parasitism in Rhizaria.</title>
        <authorList>
            <person name="Hiltunen Thoren M."/>
            <person name="Onut-Brannstrom I."/>
            <person name="Alfjorden A."/>
            <person name="Peckova H."/>
            <person name="Swords F."/>
            <person name="Hooper C."/>
            <person name="Holzer A.S."/>
            <person name="Bass D."/>
            <person name="Burki F."/>
        </authorList>
    </citation>
    <scope>NUCLEOTIDE SEQUENCE [LARGE SCALE GENOMIC DNA]</scope>
    <source>
        <strain evidence="2">20-A016</strain>
    </source>
</reference>
<dbReference type="GO" id="GO:0000502">
    <property type="term" value="C:proteasome complex"/>
    <property type="evidence" value="ECO:0007669"/>
    <property type="project" value="UniProtKB-KW"/>
</dbReference>
<dbReference type="PANTHER" id="PTHR11599">
    <property type="entry name" value="PROTEASOME SUBUNIT ALPHA/BETA"/>
    <property type="match status" value="1"/>
</dbReference>
<dbReference type="InterPro" id="IPR001353">
    <property type="entry name" value="Proteasome_sua/b"/>
</dbReference>
<proteinExistence type="predicted"/>
<evidence type="ECO:0000313" key="3">
    <source>
        <dbReference type="Proteomes" id="UP001439008"/>
    </source>
</evidence>
<dbReference type="EC" id="3.4.25.1" evidence="2"/>
<accession>A0ABV2APK1</accession>
<dbReference type="GO" id="GO:0016787">
    <property type="term" value="F:hydrolase activity"/>
    <property type="evidence" value="ECO:0007669"/>
    <property type="project" value="UniProtKB-KW"/>
</dbReference>
<dbReference type="Proteomes" id="UP001439008">
    <property type="component" value="Unassembled WGS sequence"/>
</dbReference>
<evidence type="ECO:0000256" key="1">
    <source>
        <dbReference type="ARBA" id="ARBA00022942"/>
    </source>
</evidence>
<dbReference type="InterPro" id="IPR029055">
    <property type="entry name" value="Ntn_hydrolases_N"/>
</dbReference>
<keyword evidence="2" id="KW-0378">Hydrolase</keyword>
<keyword evidence="1 2" id="KW-0647">Proteasome</keyword>
<dbReference type="SUPFAM" id="SSF56235">
    <property type="entry name" value="N-terminal nucleophile aminohydrolases (Ntn hydrolases)"/>
    <property type="match status" value="1"/>
</dbReference>
<dbReference type="Gene3D" id="3.60.20.10">
    <property type="entry name" value="Glutamine Phosphoribosylpyrophosphate, subunit 1, domain 1"/>
    <property type="match status" value="1"/>
</dbReference>
<dbReference type="InterPro" id="IPR050115">
    <property type="entry name" value="Proteasome_alpha"/>
</dbReference>
<sequence length="128" mass="14164">MANLAQLCTQHAYMRALGVVLIFGSFAKKDGAEIYRCDPTGIFDGFTACAAGIKEQEAMSTLEQSLKDEPKMTFEKTIEIAVNTIQKVAGADLKADELEIAVVNKNGFKEYSEKDIEERITLIHESKE</sequence>
<protein>
    <submittedName>
        <fullName evidence="2">Proteasome subunit alpha type-6, variant 2</fullName>
        <ecNumber evidence="2">3.4.25.1</ecNumber>
    </submittedName>
</protein>
<comment type="caution">
    <text evidence="2">The sequence shown here is derived from an EMBL/GenBank/DDBJ whole genome shotgun (WGS) entry which is preliminary data.</text>
</comment>
<evidence type="ECO:0000313" key="2">
    <source>
        <dbReference type="EMBL" id="MES1921606.1"/>
    </source>
</evidence>
<dbReference type="EMBL" id="JBDODL010001542">
    <property type="protein sequence ID" value="MES1921606.1"/>
    <property type="molecule type" value="Genomic_DNA"/>
</dbReference>